<proteinExistence type="predicted"/>
<reference evidence="2" key="1">
    <citation type="journal article" date="2023" name="Mol. Biol. Evol.">
        <title>Third-Generation Sequencing Reveals the Adaptive Role of the Epigenome in Three Deep-Sea Polychaetes.</title>
        <authorList>
            <person name="Perez M."/>
            <person name="Aroh O."/>
            <person name="Sun Y."/>
            <person name="Lan Y."/>
            <person name="Juniper S.K."/>
            <person name="Young C.R."/>
            <person name="Angers B."/>
            <person name="Qian P.Y."/>
        </authorList>
    </citation>
    <scope>NUCLEOTIDE SEQUENCE</scope>
    <source>
        <strain evidence="2">P08H-3</strain>
    </source>
</reference>
<evidence type="ECO:0000313" key="2">
    <source>
        <dbReference type="EMBL" id="KAK2146504.1"/>
    </source>
</evidence>
<evidence type="ECO:0000313" key="3">
    <source>
        <dbReference type="Proteomes" id="UP001208570"/>
    </source>
</evidence>
<keyword evidence="3" id="KW-1185">Reference proteome</keyword>
<comment type="caution">
    <text evidence="2">The sequence shown here is derived from an EMBL/GenBank/DDBJ whole genome shotgun (WGS) entry which is preliminary data.</text>
</comment>
<feature type="compositionally biased region" description="Low complexity" evidence="1">
    <location>
        <begin position="519"/>
        <end position="531"/>
    </location>
</feature>
<feature type="compositionally biased region" description="Basic and acidic residues" evidence="1">
    <location>
        <begin position="422"/>
        <end position="436"/>
    </location>
</feature>
<dbReference type="InterPro" id="IPR036770">
    <property type="entry name" value="Ankyrin_rpt-contain_sf"/>
</dbReference>
<protein>
    <submittedName>
        <fullName evidence="2">Uncharacterized protein</fullName>
    </submittedName>
</protein>
<dbReference type="SUPFAM" id="SSF48403">
    <property type="entry name" value="Ankyrin repeat"/>
    <property type="match status" value="1"/>
</dbReference>
<accession>A0AAD9J4Y4</accession>
<dbReference type="Gene3D" id="1.25.40.20">
    <property type="entry name" value="Ankyrin repeat-containing domain"/>
    <property type="match status" value="1"/>
</dbReference>
<feature type="region of interest" description="Disordered" evidence="1">
    <location>
        <begin position="389"/>
        <end position="482"/>
    </location>
</feature>
<sequence length="775" mass="87065">MTEGDMAAENLPEIEVRLSDLTAGECVRGMSATMKGDTYKDFGISEDDVNQRHEGHHDRESFGETSCPVGDSTCASEDDEIVINVQQENDTTEEGDDEEEDDEEEEDPEMTPEEMKMMHEAVKTGDLDTLDDLLDLPGADINMEWFSENLLMTALRSGQSNMAMFLIDNGIDYNYQTTHMVSYGRLTGNSCSTRVGYVLHTCIVQDKDETSGVIEWYTVDCRQVAYEAECWDIVEIIDEKNGELWPHSARKWRHIRYKKTPEMKAKEREEQEEREKLRLSVERLTGSDVRQEEGKRTLCRSERLEYSDDSSLDLTEDENQERVEYDNLNHGGYNALQYTGDNGDRQTSANTGDNNMRHTVDNSVQDTVNIGIQHIVAVQNTTDIDVRHAGDDEDQHANDSDARLAGDNSVEQSCDNKRRHIRVDETDYKGDNKLTDGGDNAAAYVGDRNKKPTGDRDNGTTLHKGTGGSGQERADALKTNNDDSYKTALSANEREMGTAKFKSSASAINKATSSHDDISSGYSTLSSPGSQSEFANVRGFKRTTPHFSTTKSYLSRKTANLWLLSGENKSNLPPIRTVSGTGSFYREHKLWSADSGSRRPNSECRQRQCSPEIVTYRPWSEHGQKGVHQIDSTRQPEYKNLVHLHGHKECRKMKGVKSSGEYLTPERFLMRRTHTALLIYSSAGKFTSQNLGKSTFVLDLPIDRVYVKSPTHRPLTGMTKHDIGLWGKSPLMNTTSLIGQRIVAGHSEHSSIRLARTKKYSPAGHLKYTTTKHSV</sequence>
<feature type="compositionally biased region" description="Basic and acidic residues" evidence="1">
    <location>
        <begin position="472"/>
        <end position="482"/>
    </location>
</feature>
<dbReference type="Proteomes" id="UP001208570">
    <property type="component" value="Unassembled WGS sequence"/>
</dbReference>
<feature type="compositionally biased region" description="Acidic residues" evidence="1">
    <location>
        <begin position="90"/>
        <end position="112"/>
    </location>
</feature>
<name>A0AAD9J4Y4_9ANNE</name>
<dbReference type="EMBL" id="JAODUP010000604">
    <property type="protein sequence ID" value="KAK2146504.1"/>
    <property type="molecule type" value="Genomic_DNA"/>
</dbReference>
<feature type="region of interest" description="Disordered" evidence="1">
    <location>
        <begin position="512"/>
        <end position="531"/>
    </location>
</feature>
<evidence type="ECO:0000256" key="1">
    <source>
        <dbReference type="SAM" id="MobiDB-lite"/>
    </source>
</evidence>
<feature type="compositionally biased region" description="Basic and acidic residues" evidence="1">
    <location>
        <begin position="447"/>
        <end position="458"/>
    </location>
</feature>
<feature type="compositionally biased region" description="Basic and acidic residues" evidence="1">
    <location>
        <begin position="49"/>
        <end position="62"/>
    </location>
</feature>
<feature type="region of interest" description="Disordered" evidence="1">
    <location>
        <begin position="36"/>
        <end position="113"/>
    </location>
</feature>
<dbReference type="AlphaFoldDB" id="A0AAD9J4Y4"/>
<feature type="compositionally biased region" description="Basic and acidic residues" evidence="1">
    <location>
        <begin position="389"/>
        <end position="404"/>
    </location>
</feature>
<gene>
    <name evidence="2" type="ORF">LSH36_604g04088</name>
</gene>
<organism evidence="2 3">
    <name type="scientific">Paralvinella palmiformis</name>
    <dbReference type="NCBI Taxonomy" id="53620"/>
    <lineage>
        <taxon>Eukaryota</taxon>
        <taxon>Metazoa</taxon>
        <taxon>Spiralia</taxon>
        <taxon>Lophotrochozoa</taxon>
        <taxon>Annelida</taxon>
        <taxon>Polychaeta</taxon>
        <taxon>Sedentaria</taxon>
        <taxon>Canalipalpata</taxon>
        <taxon>Terebellida</taxon>
        <taxon>Terebelliformia</taxon>
        <taxon>Alvinellidae</taxon>
        <taxon>Paralvinella</taxon>
    </lineage>
</organism>